<organism evidence="7 8">
    <name type="scientific">Esox lucius</name>
    <name type="common">Northern pike</name>
    <dbReference type="NCBI Taxonomy" id="8010"/>
    <lineage>
        <taxon>Eukaryota</taxon>
        <taxon>Metazoa</taxon>
        <taxon>Chordata</taxon>
        <taxon>Craniata</taxon>
        <taxon>Vertebrata</taxon>
        <taxon>Euteleostomi</taxon>
        <taxon>Actinopterygii</taxon>
        <taxon>Neopterygii</taxon>
        <taxon>Teleostei</taxon>
        <taxon>Protacanthopterygii</taxon>
        <taxon>Esociformes</taxon>
        <taxon>Esocidae</taxon>
        <taxon>Esox</taxon>
    </lineage>
</organism>
<dbReference type="Gene3D" id="1.20.1070.10">
    <property type="entry name" value="Rhodopsin 7-helix transmembrane proteins"/>
    <property type="match status" value="1"/>
</dbReference>
<proteinExistence type="predicted"/>
<dbReference type="GO" id="GO:0016020">
    <property type="term" value="C:membrane"/>
    <property type="evidence" value="ECO:0007669"/>
    <property type="project" value="UniProtKB-SubCell"/>
</dbReference>
<keyword evidence="3 6" id="KW-1133">Transmembrane helix</keyword>
<dbReference type="GO" id="GO:0007186">
    <property type="term" value="P:G protein-coupled receptor signaling pathway"/>
    <property type="evidence" value="ECO:0007669"/>
    <property type="project" value="InterPro"/>
</dbReference>
<evidence type="ECO:0000256" key="4">
    <source>
        <dbReference type="ARBA" id="ARBA00023136"/>
    </source>
</evidence>
<keyword evidence="2 6" id="KW-0812">Transmembrane</keyword>
<dbReference type="InterPro" id="IPR000725">
    <property type="entry name" value="Olfact_rcpt"/>
</dbReference>
<reference evidence="7" key="3">
    <citation type="submission" date="2025-09" db="UniProtKB">
        <authorList>
            <consortium name="Ensembl"/>
        </authorList>
    </citation>
    <scope>IDENTIFICATION</scope>
</reference>
<evidence type="ECO:0000256" key="3">
    <source>
        <dbReference type="ARBA" id="ARBA00022989"/>
    </source>
</evidence>
<dbReference type="Proteomes" id="UP000265140">
    <property type="component" value="Chromosome 7"/>
</dbReference>
<reference evidence="7 8" key="1">
    <citation type="submission" date="2020-02" db="EMBL/GenBank/DDBJ databases">
        <title>Esox lucius (northern pike) genome, fEsoLuc1, primary haplotype.</title>
        <authorList>
            <person name="Myers G."/>
            <person name="Karagic N."/>
            <person name="Meyer A."/>
            <person name="Pippel M."/>
            <person name="Reichard M."/>
            <person name="Winkler S."/>
            <person name="Tracey A."/>
            <person name="Sims Y."/>
            <person name="Howe K."/>
            <person name="Rhie A."/>
            <person name="Formenti G."/>
            <person name="Durbin R."/>
            <person name="Fedrigo O."/>
            <person name="Jarvis E.D."/>
        </authorList>
    </citation>
    <scope>NUCLEOTIDE SEQUENCE [LARGE SCALE GENOMIC DNA]</scope>
</reference>
<keyword evidence="8" id="KW-1185">Reference proteome</keyword>
<dbReference type="GO" id="GO:0005549">
    <property type="term" value="F:odorant binding"/>
    <property type="evidence" value="ECO:0007669"/>
    <property type="project" value="TreeGrafter"/>
</dbReference>
<evidence type="ECO:0000313" key="7">
    <source>
        <dbReference type="Ensembl" id="ENSELUP00000097485.1"/>
    </source>
</evidence>
<dbReference type="PANTHER" id="PTHR26451">
    <property type="entry name" value="G_PROTEIN_RECEP_F1_2 DOMAIN-CONTAINING PROTEIN"/>
    <property type="match status" value="1"/>
</dbReference>
<evidence type="ECO:0008006" key="9">
    <source>
        <dbReference type="Google" id="ProtNLM"/>
    </source>
</evidence>
<feature type="transmembrane region" description="Helical" evidence="6">
    <location>
        <begin position="50"/>
        <end position="71"/>
    </location>
</feature>
<evidence type="ECO:0000256" key="1">
    <source>
        <dbReference type="ARBA" id="ARBA00004141"/>
    </source>
</evidence>
<keyword evidence="4 6" id="KW-0472">Membrane</keyword>
<feature type="transmembrane region" description="Helical" evidence="6">
    <location>
        <begin position="18"/>
        <end position="43"/>
    </location>
</feature>
<accession>A0AAY5LAD7</accession>
<name>A0AAY5LAD7_ESOLU</name>
<evidence type="ECO:0000313" key="8">
    <source>
        <dbReference type="Proteomes" id="UP000265140"/>
    </source>
</evidence>
<dbReference type="AlphaFoldDB" id="A0AAY5LAD7"/>
<keyword evidence="5" id="KW-0807">Transducer</keyword>
<dbReference type="GeneTree" id="ENSGT00950000183023"/>
<dbReference type="PANTHER" id="PTHR26451:SF860">
    <property type="entry name" value="ODORANT RECEPTOR-RELATED"/>
    <property type="match status" value="1"/>
</dbReference>
<dbReference type="SUPFAM" id="SSF81321">
    <property type="entry name" value="Family A G protein-coupled receptor-like"/>
    <property type="match status" value="1"/>
</dbReference>
<evidence type="ECO:0000256" key="5">
    <source>
        <dbReference type="ARBA" id="ARBA00023224"/>
    </source>
</evidence>
<dbReference type="InterPro" id="IPR052921">
    <property type="entry name" value="GPCR1_Superfamily_Member"/>
</dbReference>
<evidence type="ECO:0000256" key="2">
    <source>
        <dbReference type="ARBA" id="ARBA00022692"/>
    </source>
</evidence>
<dbReference type="Ensembl" id="ENSELUT00000095615.1">
    <property type="protein sequence ID" value="ENSELUP00000097485.1"/>
    <property type="gene ID" value="ENSELUG00000042014.1"/>
</dbReference>
<dbReference type="Pfam" id="PF13853">
    <property type="entry name" value="7tm_4"/>
    <property type="match status" value="1"/>
</dbReference>
<feature type="transmembrane region" description="Helical" evidence="6">
    <location>
        <begin position="83"/>
        <end position="100"/>
    </location>
</feature>
<protein>
    <recommendedName>
        <fullName evidence="9">G-protein coupled receptors family 1 profile domain-containing protein</fullName>
    </recommendedName>
</protein>
<reference evidence="7" key="2">
    <citation type="submission" date="2025-08" db="UniProtKB">
        <authorList>
            <consortium name="Ensembl"/>
        </authorList>
    </citation>
    <scope>IDENTIFICATION</scope>
</reference>
<evidence type="ECO:0000256" key="6">
    <source>
        <dbReference type="SAM" id="Phobius"/>
    </source>
</evidence>
<comment type="subcellular location">
    <subcellularLocation>
        <location evidence="1">Membrane</location>
        <topology evidence="1">Multi-pass membrane protein</topology>
    </subcellularLocation>
</comment>
<sequence length="110" mass="12912">MVLGCPKIKIPQFEGEHIYLVFTLILYLFTIFLNLALVVTIFLKEMLRTPMYLFLCNLCVNGIIGASAFYPKILHDILFDSHVITYSGCMTQIFFIFLYREWAGFRQKDR</sequence>
<dbReference type="GO" id="GO:0004984">
    <property type="term" value="F:olfactory receptor activity"/>
    <property type="evidence" value="ECO:0007669"/>
    <property type="project" value="InterPro"/>
</dbReference>